<evidence type="ECO:0000313" key="5">
    <source>
        <dbReference type="EMBL" id="GAB1301427.1"/>
    </source>
</evidence>
<feature type="coiled-coil region" evidence="2">
    <location>
        <begin position="793"/>
        <end position="820"/>
    </location>
</feature>
<dbReference type="Proteomes" id="UP001623349">
    <property type="component" value="Unassembled WGS sequence"/>
</dbReference>
<evidence type="ECO:0000256" key="2">
    <source>
        <dbReference type="SAM" id="Coils"/>
    </source>
</evidence>
<dbReference type="InterPro" id="IPR000225">
    <property type="entry name" value="Armadillo"/>
</dbReference>
<evidence type="ECO:0000256" key="3">
    <source>
        <dbReference type="SAM" id="MobiDB-lite"/>
    </source>
</evidence>
<feature type="chain" id="PRO_5046652551" evidence="4">
    <location>
        <begin position="23"/>
        <end position="1182"/>
    </location>
</feature>
<organism evidence="5 6">
    <name type="scientific">Apodemus speciosus</name>
    <name type="common">Large Japanese field mouse</name>
    <dbReference type="NCBI Taxonomy" id="105296"/>
    <lineage>
        <taxon>Eukaryota</taxon>
        <taxon>Metazoa</taxon>
        <taxon>Chordata</taxon>
        <taxon>Craniata</taxon>
        <taxon>Vertebrata</taxon>
        <taxon>Euteleostomi</taxon>
        <taxon>Mammalia</taxon>
        <taxon>Eutheria</taxon>
        <taxon>Euarchontoglires</taxon>
        <taxon>Glires</taxon>
        <taxon>Rodentia</taxon>
        <taxon>Myomorpha</taxon>
        <taxon>Muroidea</taxon>
        <taxon>Muridae</taxon>
        <taxon>Murinae</taxon>
        <taxon>Apodemus</taxon>
    </lineage>
</organism>
<keyword evidence="4" id="KW-0732">Signal</keyword>
<feature type="repeat" description="ARM" evidence="1">
    <location>
        <begin position="1088"/>
        <end position="1121"/>
    </location>
</feature>
<feature type="compositionally biased region" description="Basic and acidic residues" evidence="3">
    <location>
        <begin position="398"/>
        <end position="417"/>
    </location>
</feature>
<feature type="compositionally biased region" description="Basic and acidic residues" evidence="3">
    <location>
        <begin position="456"/>
        <end position="474"/>
    </location>
</feature>
<feature type="repeat" description="ARM" evidence="1">
    <location>
        <begin position="660"/>
        <end position="702"/>
    </location>
</feature>
<keyword evidence="2" id="KW-0175">Coiled coil</keyword>
<feature type="region of interest" description="Disordered" evidence="3">
    <location>
        <begin position="398"/>
        <end position="436"/>
    </location>
</feature>
<dbReference type="InterPro" id="IPR016024">
    <property type="entry name" value="ARM-type_fold"/>
</dbReference>
<feature type="signal peptide" evidence="4">
    <location>
        <begin position="1"/>
        <end position="22"/>
    </location>
</feature>
<proteinExistence type="predicted"/>
<dbReference type="SMART" id="SM00185">
    <property type="entry name" value="ARM"/>
    <property type="match status" value="12"/>
</dbReference>
<dbReference type="PANTHER" id="PTHR46241:SF1">
    <property type="entry name" value="OUTER DYNEIN ARM-DOCKING COMPLEX SUBUNIT 2"/>
    <property type="match status" value="1"/>
</dbReference>
<dbReference type="SUPFAM" id="SSF48371">
    <property type="entry name" value="ARM repeat"/>
    <property type="match status" value="2"/>
</dbReference>
<comment type="caution">
    <text evidence="5">The sequence shown here is derived from an EMBL/GenBank/DDBJ whole genome shotgun (WGS) entry which is preliminary data.</text>
</comment>
<dbReference type="PROSITE" id="PS50176">
    <property type="entry name" value="ARM_REPEAT"/>
    <property type="match status" value="3"/>
</dbReference>
<dbReference type="Gene3D" id="1.25.10.10">
    <property type="entry name" value="Leucine-rich Repeat Variant"/>
    <property type="match status" value="3"/>
</dbReference>
<keyword evidence="6" id="KW-1185">Reference proteome</keyword>
<feature type="repeat" description="ARM" evidence="1">
    <location>
        <begin position="1006"/>
        <end position="1048"/>
    </location>
</feature>
<accession>A0ABQ0FQA0</accession>
<dbReference type="PANTHER" id="PTHR46241">
    <property type="entry name" value="ARMADILLO REPEAT-CONTAINING PROTEIN 4 ARMC4"/>
    <property type="match status" value="1"/>
</dbReference>
<dbReference type="InterPro" id="IPR011989">
    <property type="entry name" value="ARM-like"/>
</dbReference>
<evidence type="ECO:0000313" key="6">
    <source>
        <dbReference type="Proteomes" id="UP001623349"/>
    </source>
</evidence>
<dbReference type="EMBL" id="BAAFST010000018">
    <property type="protein sequence ID" value="GAB1301427.1"/>
    <property type="molecule type" value="Genomic_DNA"/>
</dbReference>
<evidence type="ECO:0000256" key="4">
    <source>
        <dbReference type="SAM" id="SignalP"/>
    </source>
</evidence>
<gene>
    <name evidence="5" type="ORF">APTSU1_001666500</name>
</gene>
<feature type="region of interest" description="Disordered" evidence="3">
    <location>
        <begin position="456"/>
        <end position="521"/>
    </location>
</feature>
<dbReference type="Pfam" id="PF00514">
    <property type="entry name" value="Arm"/>
    <property type="match status" value="1"/>
</dbReference>
<reference evidence="5 6" key="1">
    <citation type="submission" date="2024-08" db="EMBL/GenBank/DDBJ databases">
        <title>The draft genome of Apodemus speciosus.</title>
        <authorList>
            <person name="Nabeshima K."/>
            <person name="Suzuki S."/>
            <person name="Onuma M."/>
        </authorList>
    </citation>
    <scope>NUCLEOTIDE SEQUENCE [LARGE SCALE GENOMIC DNA]</scope>
    <source>
        <strain evidence="5">IB14-021</strain>
    </source>
</reference>
<evidence type="ECO:0000256" key="1">
    <source>
        <dbReference type="PROSITE-ProRule" id="PRU00259"/>
    </source>
</evidence>
<name>A0ABQ0FQA0_APOSI</name>
<protein>
    <submittedName>
        <fullName evidence="5">Outer dynein arm-docking complex subunit 2</fullName>
    </submittedName>
</protein>
<sequence>MIVPASKAFLGLLLMLIRGCSFLGSSALTAKRNLYSLKLCALSFPRRINGPMGVALTRSAQWTAAGYETGTLEITPLNESILNEITKFVESFSYKYPQEAKYVFVEPLEWKTYLEPSAFDLGYVVRGLTSRLLFGKPALAFLEPIEAAVYRGQGCISSTTTAASEEVDKDGQPLLLLSVPYIKVRSFGQLSQLLSIATDSKLQEAQACIEANRDPVVKILGPDYGEMKEDSTSLTLLDTIIKDKDMYIKRKVAILLKQLDLHLLNHSLKHISLEISLNPGTFKKDIELLKRFSGKGEQTVLEWIEYTSDYEFSNGCRAPPWRQIQGEICYVLVKPHDVETLCLTCSTEGVFLNGGKTEEEGEINYERKGEIYKDLVTCLKDKSPVFSENMSKHEIRFAEEQQKDSQIYEKPKAEDGHSSAAGSEKSKIERINFGKSHMTKRLEPSLNWRATVDYKDHKSSVKDSQEEKQGKLEKSSTSVSPGRAQLLRKGGEKVEETASESSSESEEDEEPPDHRQEANADLPSEYWQIQKLVKYLKENRSVESLLGPLVFELCASKAVAPFPALGGCGCPLWPAKFCSAQNHSSIFGGNQTATVIALCSMRDFNLAQETCQLAIRDVGGLEVLINLLDTDEVKCKIGSLKILKEISHNPQIRRNIVDLGGLPIMVNILDSPHKSLKCLAAETIANVAKFKRARRAVRQHGGITKLVALLDCGQNSTEPAQPSLYETRDVEVARCGALALWSCSKSHSNKEAIRKAGGIPLLARLLKTSHENMLIPVVGTLQECASEENYRAAIKAERIIENLVKNLNSENEQLQEHCAMAIYQCAEDEETRDLVRLHGGLKPLASLLNNTDNKERLAAVTGAIWKCSISKENVIKFREYKAIETLVGLLTDQPEEVLVNVVGALGECCQEYENRVLVRKCGGIQPLVNLLVGINQALLVNVTKAVGACAVEPESMAIIDRLDGVRLLWSLLKNPHPDVKASAAWALCPCIENAKDAGEMVRSFVGGLELVVNLLKSDNKEVLASVCAAITNIAKDQENLAVITDHGVVPLLSKLANTNNDKLRRHLAEAISRCCMWGRNRVAFGEHKAVAPLVRYLKSNDTNVHRATAQALYQLSEDADNCITMHENGAVKPSTGYGWVPRPGSPGSSRWLYIQYPETGPRYRKGSIQLKCERTRATKCSD</sequence>